<reference evidence="2" key="2">
    <citation type="journal article" date="2014" name="ISME J.">
        <title>Microbial stratification in low pH oxic and suboxic macroscopic growths along an acid mine drainage.</title>
        <authorList>
            <person name="Mendez-Garcia C."/>
            <person name="Mesa V."/>
            <person name="Sprenger R.R."/>
            <person name="Richter M."/>
            <person name="Diez M.S."/>
            <person name="Solano J."/>
            <person name="Bargiela R."/>
            <person name="Golyshina O.V."/>
            <person name="Manteca A."/>
            <person name="Ramos J.L."/>
            <person name="Gallego J.R."/>
            <person name="Llorente I."/>
            <person name="Martins Dos Santos V.A."/>
            <person name="Jensen O.N."/>
            <person name="Pelaez A.I."/>
            <person name="Sanchez J."/>
            <person name="Ferrer M."/>
        </authorList>
    </citation>
    <scope>NUCLEOTIDE SEQUENCE</scope>
</reference>
<evidence type="ECO:0000259" key="1">
    <source>
        <dbReference type="Pfam" id="PF18135"/>
    </source>
</evidence>
<dbReference type="GO" id="GO:0032259">
    <property type="term" value="P:methylation"/>
    <property type="evidence" value="ECO:0007669"/>
    <property type="project" value="UniProtKB-KW"/>
</dbReference>
<keyword evidence="2" id="KW-0489">Methyltransferase</keyword>
<evidence type="ECO:0000313" key="2">
    <source>
        <dbReference type="EMBL" id="EQD28735.1"/>
    </source>
</evidence>
<dbReference type="AlphaFoldDB" id="T0ZG83"/>
<keyword evidence="2" id="KW-0067">ATP-binding</keyword>
<dbReference type="Pfam" id="PF18135">
    <property type="entry name" value="Type_ISP_C"/>
    <property type="match status" value="1"/>
</dbReference>
<keyword evidence="2" id="KW-0347">Helicase</keyword>
<protein>
    <submittedName>
        <fullName evidence="2">Helicase/methyltransferase</fullName>
    </submittedName>
</protein>
<sequence length="125" mass="14426">LNYENVDPFPLKEQMDKPISGSPEEFFRVEQMKFAKNGKEKDKTTILYNSRITLSGVPLEAYEYVVNGKPALEWVMERYAVTIEKDSGIKKRSEHLVRGGPIYCESRETGCASQYRDHENCEQLT</sequence>
<keyword evidence="2" id="KW-0547">Nucleotide-binding</keyword>
<dbReference type="InterPro" id="IPR041635">
    <property type="entry name" value="Type_ISP_LLaBIII_C"/>
</dbReference>
<dbReference type="GO" id="GO:0004386">
    <property type="term" value="F:helicase activity"/>
    <property type="evidence" value="ECO:0007669"/>
    <property type="project" value="UniProtKB-KW"/>
</dbReference>
<reference evidence="2" key="1">
    <citation type="submission" date="2013-08" db="EMBL/GenBank/DDBJ databases">
        <authorList>
            <person name="Mendez C."/>
            <person name="Richter M."/>
            <person name="Ferrer M."/>
            <person name="Sanchez J."/>
        </authorList>
    </citation>
    <scope>NUCLEOTIDE SEQUENCE</scope>
</reference>
<name>T0ZG83_9ZZZZ</name>
<keyword evidence="2" id="KW-0808">Transferase</keyword>
<feature type="non-terminal residue" evidence="2">
    <location>
        <position position="1"/>
    </location>
</feature>
<feature type="domain" description="Type ISP restriction-modification enzyme LLaBIII C-terminal specificity" evidence="1">
    <location>
        <begin position="1"/>
        <end position="96"/>
    </location>
</feature>
<accession>T0ZG83</accession>
<gene>
    <name evidence="2" type="ORF">B1A_21029</name>
</gene>
<dbReference type="GO" id="GO:0008168">
    <property type="term" value="F:methyltransferase activity"/>
    <property type="evidence" value="ECO:0007669"/>
    <property type="project" value="UniProtKB-KW"/>
</dbReference>
<comment type="caution">
    <text evidence="2">The sequence shown here is derived from an EMBL/GenBank/DDBJ whole genome shotgun (WGS) entry which is preliminary data.</text>
</comment>
<dbReference type="EMBL" id="AUZX01015532">
    <property type="protein sequence ID" value="EQD28735.1"/>
    <property type="molecule type" value="Genomic_DNA"/>
</dbReference>
<organism evidence="2">
    <name type="scientific">mine drainage metagenome</name>
    <dbReference type="NCBI Taxonomy" id="410659"/>
    <lineage>
        <taxon>unclassified sequences</taxon>
        <taxon>metagenomes</taxon>
        <taxon>ecological metagenomes</taxon>
    </lineage>
</organism>
<proteinExistence type="predicted"/>
<keyword evidence="2" id="KW-0378">Hydrolase</keyword>